<keyword evidence="6 8" id="KW-0808">Transferase</keyword>
<dbReference type="PANTHER" id="PTHR10192:SF5">
    <property type="entry name" value="GEPHYRIN"/>
    <property type="match status" value="1"/>
</dbReference>
<dbReference type="InterPro" id="IPR005110">
    <property type="entry name" value="MoeA_linker/N"/>
</dbReference>
<dbReference type="CDD" id="cd00887">
    <property type="entry name" value="MoeA"/>
    <property type="match status" value="1"/>
</dbReference>
<dbReference type="EC" id="2.10.1.1" evidence="6"/>
<comment type="cofactor">
    <cofactor evidence="6">
        <name>Mg(2+)</name>
        <dbReference type="ChEBI" id="CHEBI:18420"/>
    </cofactor>
</comment>
<dbReference type="EMBL" id="SBIW01000007">
    <property type="protein sequence ID" value="RWY50336.1"/>
    <property type="molecule type" value="Genomic_DNA"/>
</dbReference>
<dbReference type="RefSeq" id="WP_128535067.1">
    <property type="nucleotide sequence ID" value="NZ_SBIW01000007.1"/>
</dbReference>
<protein>
    <recommendedName>
        <fullName evidence="6">Molybdopterin molybdenumtransferase</fullName>
        <ecNumber evidence="6">2.10.1.1</ecNumber>
    </recommendedName>
</protein>
<dbReference type="Gene3D" id="3.90.105.10">
    <property type="entry name" value="Molybdopterin biosynthesis moea protein, domain 2"/>
    <property type="match status" value="1"/>
</dbReference>
<dbReference type="NCBIfam" id="TIGR00177">
    <property type="entry name" value="molyb_syn"/>
    <property type="match status" value="1"/>
</dbReference>
<dbReference type="InterPro" id="IPR001453">
    <property type="entry name" value="MoaB/Mog_dom"/>
</dbReference>
<keyword evidence="9" id="KW-1185">Reference proteome</keyword>
<evidence type="ECO:0000256" key="4">
    <source>
        <dbReference type="ARBA" id="ARBA00023150"/>
    </source>
</evidence>
<evidence type="ECO:0000256" key="1">
    <source>
        <dbReference type="ARBA" id="ARBA00002901"/>
    </source>
</evidence>
<organism evidence="8 9">
    <name type="scientific">Mucilaginibacter gilvus</name>
    <dbReference type="NCBI Taxonomy" id="2305909"/>
    <lineage>
        <taxon>Bacteria</taxon>
        <taxon>Pseudomonadati</taxon>
        <taxon>Bacteroidota</taxon>
        <taxon>Sphingobacteriia</taxon>
        <taxon>Sphingobacteriales</taxon>
        <taxon>Sphingobacteriaceae</taxon>
        <taxon>Mucilaginibacter</taxon>
    </lineage>
</organism>
<evidence type="ECO:0000259" key="7">
    <source>
        <dbReference type="SMART" id="SM00852"/>
    </source>
</evidence>
<reference evidence="8 9" key="1">
    <citation type="submission" date="2019-01" db="EMBL/GenBank/DDBJ databases">
        <title>Mucilaginibacter antarcticum sp. nov., isolated from antarctic soil.</title>
        <authorList>
            <person name="Yan Y.-Q."/>
            <person name="Du Z.-J."/>
        </authorList>
    </citation>
    <scope>NUCLEOTIDE SEQUENCE [LARGE SCALE GENOMIC DNA]</scope>
    <source>
        <strain evidence="8 9">F01003</strain>
    </source>
</reference>
<comment type="similarity">
    <text evidence="3 6">Belongs to the MoeA family.</text>
</comment>
<dbReference type="Pfam" id="PF00994">
    <property type="entry name" value="MoCF_biosynth"/>
    <property type="match status" value="1"/>
</dbReference>
<evidence type="ECO:0000256" key="5">
    <source>
        <dbReference type="ARBA" id="ARBA00047317"/>
    </source>
</evidence>
<dbReference type="InterPro" id="IPR036425">
    <property type="entry name" value="MoaB/Mog-like_dom_sf"/>
</dbReference>
<dbReference type="Pfam" id="PF03454">
    <property type="entry name" value="MoeA_C"/>
    <property type="match status" value="1"/>
</dbReference>
<dbReference type="SUPFAM" id="SSF63867">
    <property type="entry name" value="MoeA C-terminal domain-like"/>
    <property type="match status" value="1"/>
</dbReference>
<dbReference type="GO" id="GO:0046872">
    <property type="term" value="F:metal ion binding"/>
    <property type="evidence" value="ECO:0007669"/>
    <property type="project" value="UniProtKB-UniRule"/>
</dbReference>
<dbReference type="Gene3D" id="2.40.340.10">
    <property type="entry name" value="MoeA, C-terminal, domain IV"/>
    <property type="match status" value="1"/>
</dbReference>
<dbReference type="Gene3D" id="3.40.980.10">
    <property type="entry name" value="MoaB/Mog-like domain"/>
    <property type="match status" value="1"/>
</dbReference>
<dbReference type="InterPro" id="IPR036688">
    <property type="entry name" value="MoeA_C_domain_IV_sf"/>
</dbReference>
<evidence type="ECO:0000313" key="8">
    <source>
        <dbReference type="EMBL" id="RWY50336.1"/>
    </source>
</evidence>
<dbReference type="SMART" id="SM00852">
    <property type="entry name" value="MoCF_biosynth"/>
    <property type="match status" value="1"/>
</dbReference>
<dbReference type="GO" id="GO:0006777">
    <property type="term" value="P:Mo-molybdopterin cofactor biosynthetic process"/>
    <property type="evidence" value="ECO:0007669"/>
    <property type="project" value="UniProtKB-UniRule"/>
</dbReference>
<dbReference type="OrthoDB" id="9804758at2"/>
<comment type="pathway">
    <text evidence="2 6">Cofactor biosynthesis; molybdopterin biosynthesis.</text>
</comment>
<dbReference type="InterPro" id="IPR038987">
    <property type="entry name" value="MoeA-like"/>
</dbReference>
<dbReference type="Gene3D" id="2.170.190.11">
    <property type="entry name" value="Molybdopterin biosynthesis moea protein, domain 3"/>
    <property type="match status" value="1"/>
</dbReference>
<feature type="domain" description="MoaB/Mog" evidence="7">
    <location>
        <begin position="190"/>
        <end position="329"/>
    </location>
</feature>
<keyword evidence="6" id="KW-0500">Molybdenum</keyword>
<gene>
    <name evidence="8" type="ORF">EPL05_16460</name>
</gene>
<keyword evidence="6" id="KW-0460">Magnesium</keyword>
<dbReference type="InterPro" id="IPR008284">
    <property type="entry name" value="MoCF_biosynth_CS"/>
</dbReference>
<comment type="function">
    <text evidence="1 6">Catalyzes the insertion of molybdate into adenylated molybdopterin with the concomitant release of AMP.</text>
</comment>
<evidence type="ECO:0000256" key="2">
    <source>
        <dbReference type="ARBA" id="ARBA00005046"/>
    </source>
</evidence>
<dbReference type="InterPro" id="IPR036135">
    <property type="entry name" value="MoeA_linker/N_sf"/>
</dbReference>
<evidence type="ECO:0000256" key="6">
    <source>
        <dbReference type="RuleBase" id="RU365090"/>
    </source>
</evidence>
<dbReference type="AlphaFoldDB" id="A0A3S3X4H2"/>
<evidence type="ECO:0000313" key="9">
    <source>
        <dbReference type="Proteomes" id="UP000286701"/>
    </source>
</evidence>
<comment type="catalytic activity">
    <reaction evidence="5">
        <text>adenylyl-molybdopterin + molybdate = Mo-molybdopterin + AMP + H(+)</text>
        <dbReference type="Rhea" id="RHEA:35047"/>
        <dbReference type="ChEBI" id="CHEBI:15378"/>
        <dbReference type="ChEBI" id="CHEBI:36264"/>
        <dbReference type="ChEBI" id="CHEBI:62727"/>
        <dbReference type="ChEBI" id="CHEBI:71302"/>
        <dbReference type="ChEBI" id="CHEBI:456215"/>
        <dbReference type="EC" id="2.10.1.1"/>
    </reaction>
</comment>
<keyword evidence="4 6" id="KW-0501">Molybdenum cofactor biosynthesis</keyword>
<comment type="caution">
    <text evidence="8">The sequence shown here is derived from an EMBL/GenBank/DDBJ whole genome shotgun (WGS) entry which is preliminary data.</text>
</comment>
<dbReference type="GO" id="GO:0061599">
    <property type="term" value="F:molybdopterin molybdotransferase activity"/>
    <property type="evidence" value="ECO:0007669"/>
    <property type="project" value="UniProtKB-UniRule"/>
</dbReference>
<name>A0A3S3X4H2_9SPHI</name>
<dbReference type="PROSITE" id="PS01079">
    <property type="entry name" value="MOCF_BIOSYNTHESIS_2"/>
    <property type="match status" value="1"/>
</dbReference>
<keyword evidence="6" id="KW-0479">Metal-binding</keyword>
<dbReference type="InterPro" id="IPR005111">
    <property type="entry name" value="MoeA_C_domain_IV"/>
</dbReference>
<evidence type="ECO:0000256" key="3">
    <source>
        <dbReference type="ARBA" id="ARBA00010763"/>
    </source>
</evidence>
<dbReference type="PANTHER" id="PTHR10192">
    <property type="entry name" value="MOLYBDOPTERIN BIOSYNTHESIS PROTEIN"/>
    <property type="match status" value="1"/>
</dbReference>
<dbReference type="Pfam" id="PF03453">
    <property type="entry name" value="MoeA_N"/>
    <property type="match status" value="1"/>
</dbReference>
<dbReference type="SUPFAM" id="SSF63882">
    <property type="entry name" value="MoeA N-terminal region -like"/>
    <property type="match status" value="1"/>
</dbReference>
<dbReference type="GO" id="GO:0005829">
    <property type="term" value="C:cytosol"/>
    <property type="evidence" value="ECO:0007669"/>
    <property type="project" value="TreeGrafter"/>
</dbReference>
<sequence length="411" mass="45644">MNRWLPLVAKIPEDMTTVEQAEKIVLAQLTDYGTEAVPFEQALGQVLAEDLLADRDLPPFNRVTMDGIAISFKAIEEGINTFHIKATQAAGDEPVGIEDNDLCIEIMTGAALHPSLDTVIRYEDLEIRNSLAALTIHTIKKGQNIHFKGKDKQAGNVVATASQKVTPAIISLAASVGKSELLVRKPPRVVVISSGDELVDVNDTPTTYQIRRSNNYTIKAALTNHGLHAEILHIPDNPEITREQIATCLQNYDVILLSGGISMGKFDYIPKALEELQVNKLFHKVAQRPGKPFWFGRHDNGALVFAFPGNPVATFMCLHRYFLLWLDATLGLPSKAPVYAVLDRYFDFQPQLQYFLQVKLNFTNQGQLMATPIEGNGSGDFANLADTDAFMELPMETNDFKRGDVYKVWTF</sequence>
<proteinExistence type="inferred from homology"/>
<dbReference type="Proteomes" id="UP000286701">
    <property type="component" value="Unassembled WGS sequence"/>
</dbReference>
<accession>A0A3S3X4H2</accession>
<dbReference type="SUPFAM" id="SSF53218">
    <property type="entry name" value="Molybdenum cofactor biosynthesis proteins"/>
    <property type="match status" value="1"/>
</dbReference>
<dbReference type="UniPathway" id="UPA00344"/>